<gene>
    <name evidence="2" type="ORF">H480_43585</name>
</gene>
<dbReference type="SUPFAM" id="SSF52540">
    <property type="entry name" value="P-loop containing nucleoside triphosphate hydrolases"/>
    <property type="match status" value="1"/>
</dbReference>
<organism evidence="2 3">
    <name type="scientific">Amycolatopsis vancoresmycina DSM 44592</name>
    <dbReference type="NCBI Taxonomy" id="1292037"/>
    <lineage>
        <taxon>Bacteria</taxon>
        <taxon>Bacillati</taxon>
        <taxon>Actinomycetota</taxon>
        <taxon>Actinomycetes</taxon>
        <taxon>Pseudonocardiales</taxon>
        <taxon>Pseudonocardiaceae</taxon>
        <taxon>Amycolatopsis</taxon>
    </lineage>
</organism>
<dbReference type="InterPro" id="IPR011990">
    <property type="entry name" value="TPR-like_helical_dom_sf"/>
</dbReference>
<dbReference type="OrthoDB" id="9812579at2"/>
<evidence type="ECO:0000313" key="2">
    <source>
        <dbReference type="EMBL" id="EOD58423.1"/>
    </source>
</evidence>
<accession>R1FFN0</accession>
<dbReference type="PANTHER" id="PTHR47691:SF3">
    <property type="entry name" value="HTH-TYPE TRANSCRIPTIONAL REGULATOR RV0890C-RELATED"/>
    <property type="match status" value="1"/>
</dbReference>
<feature type="non-terminal residue" evidence="2">
    <location>
        <position position="1"/>
    </location>
</feature>
<dbReference type="Gene3D" id="1.25.40.10">
    <property type="entry name" value="Tetratricopeptide repeat domain"/>
    <property type="match status" value="2"/>
</dbReference>
<protein>
    <submittedName>
        <fullName evidence="2">LuxR family transcriptional regulator</fullName>
    </submittedName>
</protein>
<dbReference type="InterPro" id="IPR005158">
    <property type="entry name" value="BTAD"/>
</dbReference>
<dbReference type="PATRIC" id="fig|1292037.4.peg.8168"/>
<keyword evidence="3" id="KW-1185">Reference proteome</keyword>
<dbReference type="InterPro" id="IPR027417">
    <property type="entry name" value="P-loop_NTPase"/>
</dbReference>
<dbReference type="RefSeq" id="WP_004562507.1">
    <property type="nucleotide sequence ID" value="NZ_AOUO01000764.1"/>
</dbReference>
<dbReference type="AlphaFoldDB" id="R1FFN0"/>
<proteinExistence type="predicted"/>
<dbReference type="eggNOG" id="COG3903">
    <property type="taxonomic scope" value="Bacteria"/>
</dbReference>
<dbReference type="Pfam" id="PF03704">
    <property type="entry name" value="BTAD"/>
    <property type="match status" value="1"/>
</dbReference>
<sequence length="890" mass="94639">RWLVRARALCRSRLGRAAEAVDELAELAAERPRDEELLAELLRSEAATAGPAAALARYETYRRTVRDELGSDPGPALRQLHQQLLQGEAPAVRHGVAHEPNPLLGRDADLAAVAGLLRTSRVTSIVGAGGLGKTRLAHAVSRRAEQRIVHFVPLAGITRDDEVAAEAATAVSGAEAGPPGSRPAVPRDAVTGILDALGAGPALLVLDNCEHVVRGVAELVRALVALSADLRVLTTSRTPLGLTSEAVHALPELTPAAAAELFRQRARAIRPDVDLPDEAVRQLCAHLDGLPLAIELAAARSRVMSVAELTGHLGDRFVLLRGGARDAPARHHTLHAVIDWSWTLLDQRGQAAMRALSVFPDGFTAEAARHLLDVDVWGLLDQLAGHSLVKVLDTPAGTRFRMLETVREFSAARRGEAGETEQATTGFLAWAVDFALAHHDSLFAADLVPAMRRVGAEQDNLVHALRHGIDHEDGPVVAATAAVLAGLWTFESNFGRMAALVEDTAWLLSHFRPEPDLVAATRAALVLSAVNSFLLQGPRPTRSLAALRRLPPAAPGTLVHAAETVIRAVAAADFGPLFALCDDDDPLVAGLAEGVAGYAWSALEDPERALAAAERMVAVFEHRDSPWMRAVAHARVGELCLELERGEDARRSIGTVLAVLDETGTWPGAARIRGALVLAQLQVGAIDEAEHWLERAMLTGGGEAAGASMVDVGARAEILLARGDTDTGLRLWRQAAERLRSTKDTGPGADGWAWETQAVTVVAHAHHRRLDLVTEITGELPRALPGLLGDAAMSVPVCGAVLLALALADLDRAQTPGERAAAVRLVALAERFRYARGFHPTMSSARIRALAEQADKPAYADARSEYAGLGREDLRAAAIAALAVRPRDRA</sequence>
<feature type="domain" description="Bacterial transcriptional activator" evidence="1">
    <location>
        <begin position="4"/>
        <end position="85"/>
    </location>
</feature>
<dbReference type="EMBL" id="AOUO01000764">
    <property type="protein sequence ID" value="EOD58423.1"/>
    <property type="molecule type" value="Genomic_DNA"/>
</dbReference>
<name>R1FFN0_9PSEU</name>
<reference evidence="2 3" key="1">
    <citation type="submission" date="2013-02" db="EMBL/GenBank/DDBJ databases">
        <title>Draft genome sequence of Amycolatopsis vancoresmycina strain DSM 44592T.</title>
        <authorList>
            <person name="Kumar S."/>
            <person name="Kaur N."/>
            <person name="Kaur C."/>
            <person name="Raghava G.P.S."/>
            <person name="Mayilraj S."/>
        </authorList>
    </citation>
    <scope>NUCLEOTIDE SEQUENCE [LARGE SCALE GENOMIC DNA]</scope>
    <source>
        <strain evidence="2 3">DSM 44592</strain>
    </source>
</reference>
<dbReference type="SUPFAM" id="SSF48452">
    <property type="entry name" value="TPR-like"/>
    <property type="match status" value="2"/>
</dbReference>
<dbReference type="PANTHER" id="PTHR47691">
    <property type="entry name" value="REGULATOR-RELATED"/>
    <property type="match status" value="1"/>
</dbReference>
<comment type="caution">
    <text evidence="2">The sequence shown here is derived from an EMBL/GenBank/DDBJ whole genome shotgun (WGS) entry which is preliminary data.</text>
</comment>
<evidence type="ECO:0000259" key="1">
    <source>
        <dbReference type="Pfam" id="PF03704"/>
    </source>
</evidence>
<dbReference type="eggNOG" id="COG3629">
    <property type="taxonomic scope" value="Bacteria"/>
</dbReference>
<evidence type="ECO:0000313" key="3">
    <source>
        <dbReference type="Proteomes" id="UP000014139"/>
    </source>
</evidence>
<dbReference type="Proteomes" id="UP000014139">
    <property type="component" value="Unassembled WGS sequence"/>
</dbReference>